<feature type="region of interest" description="Disordered" evidence="1">
    <location>
        <begin position="1"/>
        <end position="56"/>
    </location>
</feature>
<feature type="region of interest" description="Disordered" evidence="1">
    <location>
        <begin position="73"/>
        <end position="153"/>
    </location>
</feature>
<proteinExistence type="predicted"/>
<dbReference type="AlphaFoldDB" id="A0A8S1HWJ1"/>
<feature type="compositionally biased region" description="Basic and acidic residues" evidence="1">
    <location>
        <begin position="374"/>
        <end position="387"/>
    </location>
</feature>
<feature type="compositionally biased region" description="Low complexity" evidence="1">
    <location>
        <begin position="131"/>
        <end position="153"/>
    </location>
</feature>
<evidence type="ECO:0000313" key="2">
    <source>
        <dbReference type="EMBL" id="CAD6200321.1"/>
    </source>
</evidence>
<dbReference type="EMBL" id="CAJGYM010000327">
    <property type="protein sequence ID" value="CAD6200321.1"/>
    <property type="molecule type" value="Genomic_DNA"/>
</dbReference>
<feature type="region of interest" description="Disordered" evidence="1">
    <location>
        <begin position="374"/>
        <end position="419"/>
    </location>
</feature>
<feature type="compositionally biased region" description="Polar residues" evidence="1">
    <location>
        <begin position="120"/>
        <end position="130"/>
    </location>
</feature>
<organism evidence="2 3">
    <name type="scientific">Caenorhabditis auriculariae</name>
    <dbReference type="NCBI Taxonomy" id="2777116"/>
    <lineage>
        <taxon>Eukaryota</taxon>
        <taxon>Metazoa</taxon>
        <taxon>Ecdysozoa</taxon>
        <taxon>Nematoda</taxon>
        <taxon>Chromadorea</taxon>
        <taxon>Rhabditida</taxon>
        <taxon>Rhabditina</taxon>
        <taxon>Rhabditomorpha</taxon>
        <taxon>Rhabditoidea</taxon>
        <taxon>Rhabditidae</taxon>
        <taxon>Peloderinae</taxon>
        <taxon>Caenorhabditis</taxon>
    </lineage>
</organism>
<protein>
    <submittedName>
        <fullName evidence="2">Uncharacterized protein</fullName>
    </submittedName>
</protein>
<accession>A0A8S1HWJ1</accession>
<feature type="compositionally biased region" description="Acidic residues" evidence="1">
    <location>
        <begin position="30"/>
        <end position="44"/>
    </location>
</feature>
<dbReference type="Proteomes" id="UP000835052">
    <property type="component" value="Unassembled WGS sequence"/>
</dbReference>
<sequence length="419" mass="47007">MEDWVASEAPVNAGAARSETPGLLTGPVSEAEEEKYDDEVESSESEEKGKSKDQSFELRESVVGSFLDDIYIGQPQAAESEQPTPRRAPSLYLRHVTRRERRKSDQSGKFPWGKYDRTKLSSPITPKQGKSSASQSTQSDSSSSENADASNDSNVASFSAKRALIKLQFGTDLGTNKYHDIREQPDSKAFLIEFTDHVGFLNVNSVIDKSVEVIGSDLEDVHSETSNWADVHSEKLNYVTDYVNVAEFYDEPATLQKHCGSSRFNSYEEAQWTRSHFILEHDERLPGSKAFAFFERDSLKRSLKLHRRLQLSKKSLTEFPERNIDEVAEIDVYEVADKSSHDTDSVEEIEADNTVNSGERCEVMPLAEARDAGEDRLLPIKGRDDLQLGRNPPGLSPFIRTTSKLPMESRHGQAEDSQF</sequence>
<feature type="compositionally biased region" description="Basic and acidic residues" evidence="1">
    <location>
        <begin position="45"/>
        <end position="56"/>
    </location>
</feature>
<reference evidence="2" key="1">
    <citation type="submission" date="2020-10" db="EMBL/GenBank/DDBJ databases">
        <authorList>
            <person name="Kikuchi T."/>
        </authorList>
    </citation>
    <scope>NUCLEOTIDE SEQUENCE</scope>
    <source>
        <strain evidence="2">NKZ352</strain>
    </source>
</reference>
<keyword evidence="3" id="KW-1185">Reference proteome</keyword>
<evidence type="ECO:0000256" key="1">
    <source>
        <dbReference type="SAM" id="MobiDB-lite"/>
    </source>
</evidence>
<name>A0A8S1HWJ1_9PELO</name>
<evidence type="ECO:0000313" key="3">
    <source>
        <dbReference type="Proteomes" id="UP000835052"/>
    </source>
</evidence>
<comment type="caution">
    <text evidence="2">The sequence shown here is derived from an EMBL/GenBank/DDBJ whole genome shotgun (WGS) entry which is preliminary data.</text>
</comment>
<feature type="compositionally biased region" description="Basic and acidic residues" evidence="1">
    <location>
        <begin position="407"/>
        <end position="419"/>
    </location>
</feature>
<gene>
    <name evidence="2" type="ORF">CAUJ_LOCUS16218</name>
</gene>